<name>A0A0E3Q7R2_9EURY</name>
<dbReference type="GeneID" id="24811114"/>
<protein>
    <submittedName>
        <fullName evidence="1">Uncharacterized protein</fullName>
    </submittedName>
</protein>
<keyword evidence="2" id="KW-1185">Reference proteome</keyword>
<dbReference type="PATRIC" id="fig|1434123.4.peg.3204"/>
<dbReference type="HOGENOM" id="CLU_1352133_0_0_2"/>
<evidence type="ECO:0000313" key="2">
    <source>
        <dbReference type="Proteomes" id="UP000033096"/>
    </source>
</evidence>
<dbReference type="EMBL" id="CP009520">
    <property type="protein sequence ID" value="AKB44884.1"/>
    <property type="molecule type" value="Genomic_DNA"/>
</dbReference>
<dbReference type="Proteomes" id="UP000033096">
    <property type="component" value="Chromosome"/>
</dbReference>
<proteinExistence type="predicted"/>
<gene>
    <name evidence="1" type="ORF">MSVAZ_2615</name>
</gene>
<dbReference type="RefSeq" id="WP_232316103.1">
    <property type="nucleotide sequence ID" value="NZ_CP009520.1"/>
</dbReference>
<dbReference type="KEGG" id="mvc:MSVAZ_2615"/>
<accession>A0A0E3Q7R2</accession>
<reference evidence="1 2" key="1">
    <citation type="submission" date="2014-07" db="EMBL/GenBank/DDBJ databases">
        <title>Methanogenic archaea and the global carbon cycle.</title>
        <authorList>
            <person name="Henriksen J.R."/>
            <person name="Luke J."/>
            <person name="Reinhart S."/>
            <person name="Benedict M.N."/>
            <person name="Youngblut N.D."/>
            <person name="Metcalf M.E."/>
            <person name="Whitaker R.J."/>
            <person name="Metcalf W.W."/>
        </authorList>
    </citation>
    <scope>NUCLEOTIDE SEQUENCE [LARGE SCALE GENOMIC DNA]</scope>
    <source>
        <strain evidence="1 2">Z-761</strain>
    </source>
</reference>
<dbReference type="AlphaFoldDB" id="A0A0E3Q7R2"/>
<evidence type="ECO:0000313" key="1">
    <source>
        <dbReference type="EMBL" id="AKB44884.1"/>
    </source>
</evidence>
<organism evidence="1 2">
    <name type="scientific">Methanosarcina vacuolata Z-761</name>
    <dbReference type="NCBI Taxonomy" id="1434123"/>
    <lineage>
        <taxon>Archaea</taxon>
        <taxon>Methanobacteriati</taxon>
        <taxon>Methanobacteriota</taxon>
        <taxon>Stenosarchaea group</taxon>
        <taxon>Methanomicrobia</taxon>
        <taxon>Methanosarcinales</taxon>
        <taxon>Methanosarcinaceae</taxon>
        <taxon>Methanosarcina</taxon>
    </lineage>
</organism>
<sequence length="218" mass="24718">MLKDIAVGTCVHLLSRIDDKALAEFWKETSAGKSPIVDSQGNLGYSLLSEDGILFIRNDFAVTSYEQFELVFGDLFLPDTVQELLIKDKVLLLMVCRKGTQDFLLSELRTDVKFMLDLPRGEYFFFVFLLDAGAESLLNSTVHAIGFPSRMHLNSPELETFYLKHPVDIWEFVDPSPIEIKRGGPFYINMIMINIEQIPGCSLLFSELLQEDESTPPL</sequence>